<evidence type="ECO:0000256" key="1">
    <source>
        <dbReference type="ARBA" id="ARBA00008779"/>
    </source>
</evidence>
<dbReference type="SUPFAM" id="SSF53649">
    <property type="entry name" value="Alkaline phosphatase-like"/>
    <property type="match status" value="1"/>
</dbReference>
<reference evidence="6 7" key="1">
    <citation type="submission" date="2020-03" db="EMBL/GenBank/DDBJ databases">
        <authorList>
            <person name="Kim M.K."/>
        </authorList>
    </citation>
    <scope>NUCLEOTIDE SEQUENCE [LARGE SCALE GENOMIC DNA]</scope>
    <source>
        <strain evidence="6 7">BT328</strain>
    </source>
</reference>
<dbReference type="PANTHER" id="PTHR42693:SF53">
    <property type="entry name" value="ENDO-4-O-SULFATASE"/>
    <property type="match status" value="1"/>
</dbReference>
<dbReference type="AlphaFoldDB" id="A0A6G9AKM7"/>
<evidence type="ECO:0000313" key="7">
    <source>
        <dbReference type="Proteomes" id="UP000501802"/>
    </source>
</evidence>
<protein>
    <submittedName>
        <fullName evidence="6">Sulfatase-like hydrolase/transferase</fullName>
    </submittedName>
</protein>
<dbReference type="EMBL" id="CP050063">
    <property type="protein sequence ID" value="QIP12970.1"/>
    <property type="molecule type" value="Genomic_DNA"/>
</dbReference>
<dbReference type="InterPro" id="IPR017850">
    <property type="entry name" value="Alkaline_phosphatase_core_sf"/>
</dbReference>
<dbReference type="PANTHER" id="PTHR42693">
    <property type="entry name" value="ARYLSULFATASE FAMILY MEMBER"/>
    <property type="match status" value="1"/>
</dbReference>
<dbReference type="GO" id="GO:0016740">
    <property type="term" value="F:transferase activity"/>
    <property type="evidence" value="ECO:0007669"/>
    <property type="project" value="UniProtKB-KW"/>
</dbReference>
<accession>A0A6G9AKM7</accession>
<sequence>MKKNDGRRFLLLTVFLSLITSGIWVSGQNTKKTKNRPNIVFIFADDWGYGDLGCYGNADVTTPNLDKLASQGTRYTQFHVTSGVCSPSRSSILTGHFPARHRIHGHFAGNGENSRRNMPNWLDETLPVYLPKQMREAGYVTAHIGKWHLGGGGAPNGDTGAPEPKVYGYDETRVWNGNGPTWKGDQHWPTTRYMDDDTLWIQNSSKLAVDESIDFLRRNRGKSPMFLNIWLKDPHTPLAPSERQRKPFKGLEPDKETYYSVLADADYHIGRLMDSLAKMGLDDNTLLIFSSDNGPANYAPARIAGSTAGLKGRKTDIFEGGVNVPFIIRWPGHVAAGTIDTLSVLSAVDLLPTFCELAGKNLPTDFKPDGESFANLLQKKPFKRSKPLFWEWRFPYLGTDRYRQNSWATIAVRDGDWKLIANNSINRIELYMISVDPFETKNLANDNREKVKELLNKWNDWKSGLPD</sequence>
<dbReference type="InterPro" id="IPR050738">
    <property type="entry name" value="Sulfatase"/>
</dbReference>
<comment type="similarity">
    <text evidence="1">Belongs to the sulfatase family.</text>
</comment>
<dbReference type="Proteomes" id="UP000501802">
    <property type="component" value="Chromosome"/>
</dbReference>
<dbReference type="PROSITE" id="PS00149">
    <property type="entry name" value="SULFATASE_2"/>
    <property type="match status" value="1"/>
</dbReference>
<dbReference type="InterPro" id="IPR000917">
    <property type="entry name" value="Sulfatase_N"/>
</dbReference>
<feature type="domain" description="Sulfatase N-terminal" evidence="5">
    <location>
        <begin position="37"/>
        <end position="359"/>
    </location>
</feature>
<keyword evidence="4" id="KW-0106">Calcium</keyword>
<keyword evidence="3 6" id="KW-0378">Hydrolase</keyword>
<evidence type="ECO:0000259" key="5">
    <source>
        <dbReference type="Pfam" id="PF00884"/>
    </source>
</evidence>
<dbReference type="InterPro" id="IPR024607">
    <property type="entry name" value="Sulfatase_CS"/>
</dbReference>
<keyword evidence="2" id="KW-0479">Metal-binding</keyword>
<dbReference type="Gene3D" id="3.30.1120.10">
    <property type="match status" value="1"/>
</dbReference>
<evidence type="ECO:0000256" key="4">
    <source>
        <dbReference type="ARBA" id="ARBA00022837"/>
    </source>
</evidence>
<keyword evidence="6" id="KW-0808">Transferase</keyword>
<evidence type="ECO:0000313" key="6">
    <source>
        <dbReference type="EMBL" id="QIP12970.1"/>
    </source>
</evidence>
<proteinExistence type="inferred from homology"/>
<dbReference type="Pfam" id="PF00884">
    <property type="entry name" value="Sulfatase"/>
    <property type="match status" value="1"/>
</dbReference>
<dbReference type="GO" id="GO:0046872">
    <property type="term" value="F:metal ion binding"/>
    <property type="evidence" value="ECO:0007669"/>
    <property type="project" value="UniProtKB-KW"/>
</dbReference>
<dbReference type="Gene3D" id="3.40.720.10">
    <property type="entry name" value="Alkaline Phosphatase, subunit A"/>
    <property type="match status" value="1"/>
</dbReference>
<dbReference type="GO" id="GO:0004065">
    <property type="term" value="F:arylsulfatase activity"/>
    <property type="evidence" value="ECO:0007669"/>
    <property type="project" value="TreeGrafter"/>
</dbReference>
<name>A0A6G9AKM7_9BACT</name>
<evidence type="ECO:0000256" key="2">
    <source>
        <dbReference type="ARBA" id="ARBA00022723"/>
    </source>
</evidence>
<dbReference type="RefSeq" id="WP_167207593.1">
    <property type="nucleotide sequence ID" value="NZ_CP050063.1"/>
</dbReference>
<organism evidence="6 7">
    <name type="scientific">Spirosoma aureum</name>
    <dbReference type="NCBI Taxonomy" id="2692134"/>
    <lineage>
        <taxon>Bacteria</taxon>
        <taxon>Pseudomonadati</taxon>
        <taxon>Bacteroidota</taxon>
        <taxon>Cytophagia</taxon>
        <taxon>Cytophagales</taxon>
        <taxon>Cytophagaceae</taxon>
        <taxon>Spirosoma</taxon>
    </lineage>
</organism>
<gene>
    <name evidence="6" type="ORF">G8759_10205</name>
</gene>
<dbReference type="KEGG" id="spib:G8759_10205"/>
<keyword evidence="7" id="KW-1185">Reference proteome</keyword>
<evidence type="ECO:0000256" key="3">
    <source>
        <dbReference type="ARBA" id="ARBA00022801"/>
    </source>
</evidence>
<dbReference type="PROSITE" id="PS00523">
    <property type="entry name" value="SULFATASE_1"/>
    <property type="match status" value="1"/>
</dbReference>